<feature type="signal peptide" evidence="1">
    <location>
        <begin position="1"/>
        <end position="27"/>
    </location>
</feature>
<dbReference type="EMBL" id="QEAS01000013">
    <property type="protein sequence ID" value="PWG79649.1"/>
    <property type="molecule type" value="Genomic_DNA"/>
</dbReference>
<keyword evidence="4" id="KW-1185">Reference proteome</keyword>
<feature type="domain" description="DUF4397" evidence="2">
    <location>
        <begin position="43"/>
        <end position="152"/>
    </location>
</feature>
<accession>A0A2U2PEV3</accession>
<keyword evidence="1" id="KW-0732">Signal</keyword>
<dbReference type="Proteomes" id="UP000245647">
    <property type="component" value="Unassembled WGS sequence"/>
</dbReference>
<evidence type="ECO:0000259" key="2">
    <source>
        <dbReference type="Pfam" id="PF14344"/>
    </source>
</evidence>
<organism evidence="3 4">
    <name type="scientific">Pararcticibacter amylolyticus</name>
    <dbReference type="NCBI Taxonomy" id="2173175"/>
    <lineage>
        <taxon>Bacteria</taxon>
        <taxon>Pseudomonadati</taxon>
        <taxon>Bacteroidota</taxon>
        <taxon>Sphingobacteriia</taxon>
        <taxon>Sphingobacteriales</taxon>
        <taxon>Sphingobacteriaceae</taxon>
        <taxon>Pararcticibacter</taxon>
    </lineage>
</organism>
<evidence type="ECO:0000256" key="1">
    <source>
        <dbReference type="SAM" id="SignalP"/>
    </source>
</evidence>
<protein>
    <recommendedName>
        <fullName evidence="2">DUF4397 domain-containing protein</fullName>
    </recommendedName>
</protein>
<name>A0A2U2PEV3_9SPHI</name>
<feature type="chain" id="PRO_5015557280" description="DUF4397 domain-containing protein" evidence="1">
    <location>
        <begin position="28"/>
        <end position="230"/>
    </location>
</feature>
<reference evidence="3 4" key="1">
    <citation type="submission" date="2018-04" db="EMBL/GenBank/DDBJ databases">
        <title>Pedobacter chongqingensis sp. nov., isolated from a rottenly hemp rope.</title>
        <authorList>
            <person name="Cai Y."/>
        </authorList>
    </citation>
    <scope>NUCLEOTIDE SEQUENCE [LARGE SCALE GENOMIC DNA]</scope>
    <source>
        <strain evidence="3 4">FJ4-8</strain>
    </source>
</reference>
<evidence type="ECO:0000313" key="4">
    <source>
        <dbReference type="Proteomes" id="UP000245647"/>
    </source>
</evidence>
<evidence type="ECO:0000313" key="3">
    <source>
        <dbReference type="EMBL" id="PWG79649.1"/>
    </source>
</evidence>
<sequence>MTMKTSKTLFRKISLFAAVIAFTTVFSSCSDDDNIEEGMSLNLKVVNAAEGSGSQELYLEGTKITTVAEGESQGYVATANSGNNKNLEFKKSGSTEVYASQKVDFKNNNNYTVILSGTGNAAKVTVAEDGSLTAPASGKAKVRFVHLSTKVDNSVDIGTESGQNLITGLGYGKVSNFIEVDAGLALLNANVSGTSSNPIALRFANLAAGKIYTVVIKGSSEVSTQIVAHN</sequence>
<dbReference type="PROSITE" id="PS51257">
    <property type="entry name" value="PROKAR_LIPOPROTEIN"/>
    <property type="match status" value="1"/>
</dbReference>
<comment type="caution">
    <text evidence="3">The sequence shown here is derived from an EMBL/GenBank/DDBJ whole genome shotgun (WGS) entry which is preliminary data.</text>
</comment>
<gene>
    <name evidence="3" type="ORF">DDR33_16455</name>
</gene>
<proteinExistence type="predicted"/>
<dbReference type="Pfam" id="PF14344">
    <property type="entry name" value="DUF4397"/>
    <property type="match status" value="1"/>
</dbReference>
<dbReference type="AlphaFoldDB" id="A0A2U2PEV3"/>
<dbReference type="InterPro" id="IPR025510">
    <property type="entry name" value="DUF4397"/>
</dbReference>